<accession>A0A6L5Y253</accession>
<evidence type="ECO:0000313" key="1">
    <source>
        <dbReference type="EMBL" id="MSS64183.1"/>
    </source>
</evidence>
<sequence length="68" mass="8135">MLHREEKEAKKILKTLEKCKVTNITEANIKKNSKEENKVYILPVDYRNVYLTVKKEIANNKIRKRSFI</sequence>
<name>A0A6L5Y253_9FIRM</name>
<dbReference type="EMBL" id="VUMT01000014">
    <property type="protein sequence ID" value="MSS64183.1"/>
    <property type="molecule type" value="Genomic_DNA"/>
</dbReference>
<dbReference type="AlphaFoldDB" id="A0A6L5Y253"/>
<protein>
    <submittedName>
        <fullName evidence="1">Uncharacterized protein</fullName>
    </submittedName>
</protein>
<proteinExistence type="predicted"/>
<organism evidence="1 2">
    <name type="scientific">Velocimicrobium porci</name>
    <dbReference type="NCBI Taxonomy" id="2606634"/>
    <lineage>
        <taxon>Bacteria</taxon>
        <taxon>Bacillati</taxon>
        <taxon>Bacillota</taxon>
        <taxon>Clostridia</taxon>
        <taxon>Lachnospirales</taxon>
        <taxon>Lachnospiraceae</taxon>
        <taxon>Velocimicrobium</taxon>
    </lineage>
</organism>
<keyword evidence="2" id="KW-1185">Reference proteome</keyword>
<comment type="caution">
    <text evidence="1">The sequence shown here is derived from an EMBL/GenBank/DDBJ whole genome shotgun (WGS) entry which is preliminary data.</text>
</comment>
<dbReference type="Proteomes" id="UP000482209">
    <property type="component" value="Unassembled WGS sequence"/>
</dbReference>
<dbReference type="RefSeq" id="WP_205839222.1">
    <property type="nucleotide sequence ID" value="NZ_VUMT01000014.1"/>
</dbReference>
<reference evidence="1 2" key="1">
    <citation type="submission" date="2019-08" db="EMBL/GenBank/DDBJ databases">
        <title>In-depth cultivation of the pig gut microbiome towards novel bacterial diversity and tailored functional studies.</title>
        <authorList>
            <person name="Wylensek D."/>
            <person name="Hitch T.C.A."/>
            <person name="Clavel T."/>
        </authorList>
    </citation>
    <scope>NUCLEOTIDE SEQUENCE [LARGE SCALE GENOMIC DNA]</scope>
    <source>
        <strain evidence="1 2">WCA-693-APC-MOT-I</strain>
    </source>
</reference>
<gene>
    <name evidence="1" type="ORF">FYJ58_09890</name>
</gene>
<evidence type="ECO:0000313" key="2">
    <source>
        <dbReference type="Proteomes" id="UP000482209"/>
    </source>
</evidence>